<dbReference type="Gene3D" id="3.30.230.10">
    <property type="match status" value="1"/>
</dbReference>
<name>A0A211YQW5_9CREN</name>
<sequence length="308" mass="31842">MPWAHPVPTEILGGIAVAVKKRGRGKAHGALGIVNAIGSGGYGAAAALDLSVEVEVWLCSSSHGYTVTRGQHVDIDPAILDAVAETASNVLGRHVAPICARGFSEVPLEAGLKGSSALINALLEAVLGLYGVSLGVEELARLGVDAARRAGLTVTGALDDHLAVSGCGAYATDNTRQAIVTREPSLSGYAVIAVPGRRSIRGIDLETFRLYQELYIAAWKLVLAGDWYAAATVNGVATMMATGSEPSKLLALLTMEGVDAVGVSGKGPAVYAITSSRDVVPRVKDMLEKAMGAPTLVSRITPCNSHLH</sequence>
<evidence type="ECO:0000256" key="11">
    <source>
        <dbReference type="HAMAP-Rule" id="MF_00370"/>
    </source>
</evidence>
<evidence type="ECO:0000256" key="9">
    <source>
        <dbReference type="ARBA" id="ARBA00023141"/>
    </source>
</evidence>
<dbReference type="EC" id="2.7.1.71" evidence="3 11"/>
<comment type="similarity">
    <text evidence="2 11">Belongs to the GHMP kinase family. Archaeal shikimate kinase subfamily.</text>
</comment>
<evidence type="ECO:0000256" key="7">
    <source>
        <dbReference type="ARBA" id="ARBA00022777"/>
    </source>
</evidence>
<evidence type="ECO:0000256" key="8">
    <source>
        <dbReference type="ARBA" id="ARBA00022840"/>
    </source>
</evidence>
<comment type="caution">
    <text evidence="13">The sequence shown here is derived from an EMBL/GenBank/DDBJ whole genome shotgun (WGS) entry which is preliminary data.</text>
</comment>
<keyword evidence="14" id="KW-1185">Reference proteome</keyword>
<dbReference type="InterPro" id="IPR010189">
    <property type="entry name" value="SK_arc"/>
</dbReference>
<dbReference type="GO" id="GO:0009073">
    <property type="term" value="P:aromatic amino acid family biosynthetic process"/>
    <property type="evidence" value="ECO:0007669"/>
    <property type="project" value="UniProtKB-KW"/>
</dbReference>
<reference evidence="13 14" key="1">
    <citation type="submission" date="2017-05" db="EMBL/GenBank/DDBJ databases">
        <title>The draft genome of the hyperthermophilic archaeon 'Pyrodictium delaneyi strain Hulk', an iron and nitrate reducer, reveals the capacity for sulfate reduction.</title>
        <authorList>
            <person name="Demey L.M."/>
            <person name="Miller C."/>
            <person name="Manzella M."/>
            <person name="Reguera G."/>
            <person name="Kashefi K."/>
        </authorList>
    </citation>
    <scope>NUCLEOTIDE SEQUENCE [LARGE SCALE GENOMIC DNA]</scope>
    <source>
        <strain evidence="13 14">Hulk</strain>
    </source>
</reference>
<dbReference type="Pfam" id="PF00288">
    <property type="entry name" value="GHMP_kinases_N"/>
    <property type="match status" value="1"/>
</dbReference>
<evidence type="ECO:0000256" key="2">
    <source>
        <dbReference type="ARBA" id="ARBA00010202"/>
    </source>
</evidence>
<dbReference type="AlphaFoldDB" id="A0A211YQW5"/>
<evidence type="ECO:0000259" key="12">
    <source>
        <dbReference type="Pfam" id="PF00288"/>
    </source>
</evidence>
<keyword evidence="7 11" id="KW-0418">Kinase</keyword>
<keyword evidence="11" id="KW-0808">Transferase</keyword>
<dbReference type="InterPro" id="IPR006204">
    <property type="entry name" value="GHMP_kinase_N_dom"/>
</dbReference>
<keyword evidence="8 11" id="KW-0067">ATP-binding</keyword>
<evidence type="ECO:0000256" key="4">
    <source>
        <dbReference type="ARBA" id="ARBA00013853"/>
    </source>
</evidence>
<feature type="domain" description="GHMP kinase N-terminal" evidence="12">
    <location>
        <begin position="102"/>
        <end position="163"/>
    </location>
</feature>
<dbReference type="EMBL" id="NCQP01000001">
    <property type="protein sequence ID" value="OWJ55399.1"/>
    <property type="molecule type" value="Genomic_DNA"/>
</dbReference>
<dbReference type="UniPathway" id="UPA00053">
    <property type="reaction ID" value="UER00088"/>
</dbReference>
<comment type="subcellular location">
    <subcellularLocation>
        <location evidence="11">Cytoplasm</location>
    </subcellularLocation>
</comment>
<keyword evidence="11" id="KW-0963">Cytoplasm</keyword>
<organism evidence="13 14">
    <name type="scientific">Pyrodictium delaneyi</name>
    <dbReference type="NCBI Taxonomy" id="1273541"/>
    <lineage>
        <taxon>Archaea</taxon>
        <taxon>Thermoproteota</taxon>
        <taxon>Thermoprotei</taxon>
        <taxon>Desulfurococcales</taxon>
        <taxon>Pyrodictiaceae</taxon>
        <taxon>Pyrodictium</taxon>
    </lineage>
</organism>
<gene>
    <name evidence="11" type="primary">aroK</name>
    <name evidence="13" type="ORF">Pdsh_00890</name>
</gene>
<evidence type="ECO:0000313" key="13">
    <source>
        <dbReference type="EMBL" id="OWJ55399.1"/>
    </source>
</evidence>
<dbReference type="GO" id="GO:0004765">
    <property type="term" value="F:shikimate kinase activity"/>
    <property type="evidence" value="ECO:0007669"/>
    <property type="project" value="UniProtKB-UniRule"/>
</dbReference>
<dbReference type="GO" id="GO:0005524">
    <property type="term" value="F:ATP binding"/>
    <property type="evidence" value="ECO:0007669"/>
    <property type="project" value="UniProtKB-UniRule"/>
</dbReference>
<dbReference type="Proteomes" id="UP000196694">
    <property type="component" value="Unassembled WGS sequence"/>
</dbReference>
<keyword evidence="5 11" id="KW-0028">Amino-acid biosynthesis</keyword>
<feature type="binding site" evidence="11">
    <location>
        <begin position="107"/>
        <end position="117"/>
    </location>
    <ligand>
        <name>ATP</name>
        <dbReference type="ChEBI" id="CHEBI:30616"/>
    </ligand>
</feature>
<comment type="catalytic activity">
    <reaction evidence="10 11">
        <text>shikimate + ATP = 3-phosphoshikimate + ADP + H(+)</text>
        <dbReference type="Rhea" id="RHEA:13121"/>
        <dbReference type="ChEBI" id="CHEBI:15378"/>
        <dbReference type="ChEBI" id="CHEBI:30616"/>
        <dbReference type="ChEBI" id="CHEBI:36208"/>
        <dbReference type="ChEBI" id="CHEBI:145989"/>
        <dbReference type="ChEBI" id="CHEBI:456216"/>
        <dbReference type="EC" id="2.7.1.71"/>
    </reaction>
</comment>
<keyword evidence="6 11" id="KW-0547">Nucleotide-binding</keyword>
<dbReference type="GO" id="GO:0005737">
    <property type="term" value="C:cytoplasm"/>
    <property type="evidence" value="ECO:0007669"/>
    <property type="project" value="UniProtKB-SubCell"/>
</dbReference>
<dbReference type="InterPro" id="IPR014721">
    <property type="entry name" value="Ribsml_uS5_D2-typ_fold_subgr"/>
</dbReference>
<dbReference type="HAMAP" id="MF_00370">
    <property type="entry name" value="Shik_kinase_arch"/>
    <property type="match status" value="1"/>
</dbReference>
<evidence type="ECO:0000256" key="6">
    <source>
        <dbReference type="ARBA" id="ARBA00022741"/>
    </source>
</evidence>
<dbReference type="GO" id="GO:0008652">
    <property type="term" value="P:amino acid biosynthetic process"/>
    <property type="evidence" value="ECO:0007669"/>
    <property type="project" value="UniProtKB-KW"/>
</dbReference>
<accession>A0A211YQW5</accession>
<evidence type="ECO:0000256" key="3">
    <source>
        <dbReference type="ARBA" id="ARBA00012154"/>
    </source>
</evidence>
<evidence type="ECO:0000256" key="5">
    <source>
        <dbReference type="ARBA" id="ARBA00022605"/>
    </source>
</evidence>
<dbReference type="NCBIfam" id="TIGR01920">
    <property type="entry name" value="Shik_kin_archae"/>
    <property type="match status" value="1"/>
</dbReference>
<dbReference type="GO" id="GO:0009423">
    <property type="term" value="P:chorismate biosynthetic process"/>
    <property type="evidence" value="ECO:0007669"/>
    <property type="project" value="UniProtKB-UniRule"/>
</dbReference>
<evidence type="ECO:0000256" key="1">
    <source>
        <dbReference type="ARBA" id="ARBA00004842"/>
    </source>
</evidence>
<evidence type="ECO:0000313" key="14">
    <source>
        <dbReference type="Proteomes" id="UP000196694"/>
    </source>
</evidence>
<dbReference type="SUPFAM" id="SSF54211">
    <property type="entry name" value="Ribosomal protein S5 domain 2-like"/>
    <property type="match status" value="1"/>
</dbReference>
<evidence type="ECO:0000256" key="10">
    <source>
        <dbReference type="ARBA" id="ARBA00048567"/>
    </source>
</evidence>
<protein>
    <recommendedName>
        <fullName evidence="4 11">Shikimate kinase</fullName>
        <shortName evidence="11">SK</shortName>
        <ecNumber evidence="3 11">2.7.1.71</ecNumber>
    </recommendedName>
</protein>
<proteinExistence type="inferred from homology"/>
<comment type="pathway">
    <text evidence="1 11">Metabolic intermediate biosynthesis; chorismate biosynthesis; chorismate from D-erythrose 4-phosphate and phosphoenolpyruvate: step 5/7.</text>
</comment>
<dbReference type="InterPro" id="IPR020568">
    <property type="entry name" value="Ribosomal_Su5_D2-typ_SF"/>
</dbReference>
<keyword evidence="9 11" id="KW-0057">Aromatic amino acid biosynthesis</keyword>